<dbReference type="InterPro" id="IPR006369">
    <property type="entry name" value="Protohaem_IX_farnesylTrfase"/>
</dbReference>
<keyword evidence="11" id="KW-1185">Reference proteome</keyword>
<feature type="transmembrane region" description="Helical" evidence="9">
    <location>
        <begin position="220"/>
        <end position="237"/>
    </location>
</feature>
<evidence type="ECO:0000256" key="1">
    <source>
        <dbReference type="ARBA" id="ARBA00004141"/>
    </source>
</evidence>
<evidence type="ECO:0000256" key="3">
    <source>
        <dbReference type="ARBA" id="ARBA00022679"/>
    </source>
</evidence>
<feature type="transmembrane region" description="Helical" evidence="9">
    <location>
        <begin position="145"/>
        <end position="165"/>
    </location>
</feature>
<comment type="miscellaneous">
    <text evidence="9">Carbon 2 of the heme B porphyrin ring is defined according to the Fischer nomenclature.</text>
</comment>
<keyword evidence="4 9" id="KW-0812">Transmembrane</keyword>
<evidence type="ECO:0000256" key="8">
    <source>
        <dbReference type="ARBA" id="ARBA00047690"/>
    </source>
</evidence>
<evidence type="ECO:0000256" key="7">
    <source>
        <dbReference type="ARBA" id="ARBA00023136"/>
    </source>
</evidence>
<comment type="pathway">
    <text evidence="9">Porphyrin-containing compound metabolism; heme O biosynthesis; heme O from protoheme: step 1/1.</text>
</comment>
<gene>
    <name evidence="10" type="primary">cyoE</name>
    <name evidence="9" type="synonym">ctaB</name>
    <name evidence="10" type="ORF">ACFQ19_06430</name>
</gene>
<dbReference type="PANTHER" id="PTHR43448">
    <property type="entry name" value="PROTOHEME IX FARNESYLTRANSFERASE, MITOCHONDRIAL"/>
    <property type="match status" value="1"/>
</dbReference>
<feature type="transmembrane region" description="Helical" evidence="9">
    <location>
        <begin position="48"/>
        <end position="72"/>
    </location>
</feature>
<dbReference type="CDD" id="cd13957">
    <property type="entry name" value="PT_UbiA_Cox10"/>
    <property type="match status" value="1"/>
</dbReference>
<comment type="subunit">
    <text evidence="9">Interacts with CtaA.</text>
</comment>
<dbReference type="InterPro" id="IPR030470">
    <property type="entry name" value="UbiA_prenylTrfase_CS"/>
</dbReference>
<comment type="subcellular location">
    <subcellularLocation>
        <location evidence="9">Cell membrane</location>
        <topology evidence="9">Multi-pass membrane protein</topology>
    </subcellularLocation>
    <subcellularLocation>
        <location evidence="1">Membrane</location>
        <topology evidence="1">Multi-pass membrane protein</topology>
    </subcellularLocation>
</comment>
<feature type="transmembrane region" description="Helical" evidence="9">
    <location>
        <begin position="21"/>
        <end position="42"/>
    </location>
</feature>
<dbReference type="GO" id="GO:0008495">
    <property type="term" value="F:protoheme IX farnesyltransferase activity"/>
    <property type="evidence" value="ECO:0007669"/>
    <property type="project" value="UniProtKB-EC"/>
</dbReference>
<dbReference type="HAMAP" id="MF_00154">
    <property type="entry name" value="CyoE_CtaB"/>
    <property type="match status" value="1"/>
</dbReference>
<evidence type="ECO:0000256" key="2">
    <source>
        <dbReference type="ARBA" id="ARBA00022475"/>
    </source>
</evidence>
<comment type="similarity">
    <text evidence="9">Belongs to the UbiA prenyltransferase family. Protoheme IX farnesyltransferase subfamily.</text>
</comment>
<dbReference type="RefSeq" id="WP_379591248.1">
    <property type="nucleotide sequence ID" value="NZ_JBHTKK010000005.1"/>
</dbReference>
<keyword evidence="5 9" id="KW-1133">Transmembrane helix</keyword>
<dbReference type="NCBIfam" id="TIGR01473">
    <property type="entry name" value="cyoE_ctaB"/>
    <property type="match status" value="1"/>
</dbReference>
<dbReference type="InterPro" id="IPR000537">
    <property type="entry name" value="UbiA_prenyltransferase"/>
</dbReference>
<evidence type="ECO:0000256" key="5">
    <source>
        <dbReference type="ARBA" id="ARBA00022989"/>
    </source>
</evidence>
<keyword evidence="7 9" id="KW-0472">Membrane</keyword>
<evidence type="ECO:0000256" key="4">
    <source>
        <dbReference type="ARBA" id="ARBA00022692"/>
    </source>
</evidence>
<evidence type="ECO:0000256" key="6">
    <source>
        <dbReference type="ARBA" id="ARBA00023133"/>
    </source>
</evidence>
<keyword evidence="3 9" id="KW-0808">Transferase</keyword>
<keyword evidence="6 9" id="KW-0350">Heme biosynthesis</keyword>
<accession>A0ABW3NH07</accession>
<name>A0ABW3NH07_9BACI</name>
<dbReference type="EC" id="2.5.1.141" evidence="9"/>
<dbReference type="Proteomes" id="UP001597041">
    <property type="component" value="Unassembled WGS sequence"/>
</dbReference>
<evidence type="ECO:0000313" key="10">
    <source>
        <dbReference type="EMBL" id="MFD1065655.1"/>
    </source>
</evidence>
<comment type="function">
    <text evidence="9">Converts heme B (protoheme IX) to heme O by substitution of the vinyl group on carbon 2 of heme B porphyrin ring with a hydroxyethyl farnesyl side group.</text>
</comment>
<evidence type="ECO:0000313" key="11">
    <source>
        <dbReference type="Proteomes" id="UP001597041"/>
    </source>
</evidence>
<dbReference type="Pfam" id="PF01040">
    <property type="entry name" value="UbiA"/>
    <property type="match status" value="1"/>
</dbReference>
<dbReference type="PANTHER" id="PTHR43448:SF2">
    <property type="entry name" value="PROTOHEME IX FARNESYLTRANSFERASE, MITOCHONDRIAL"/>
    <property type="match status" value="1"/>
</dbReference>
<protein>
    <recommendedName>
        <fullName evidence="9">Protoheme IX farnesyltransferase</fullName>
        <ecNumber evidence="9">2.5.1.141</ecNumber>
    </recommendedName>
    <alternativeName>
        <fullName evidence="9">Heme B farnesyltransferase</fullName>
    </alternativeName>
    <alternativeName>
        <fullName evidence="9">Heme O synthase</fullName>
    </alternativeName>
</protein>
<dbReference type="PROSITE" id="PS00943">
    <property type="entry name" value="UBIA"/>
    <property type="match status" value="1"/>
</dbReference>
<organism evidence="10 11">
    <name type="scientific">Oceanobacillus locisalsi</name>
    <dbReference type="NCBI Taxonomy" id="546107"/>
    <lineage>
        <taxon>Bacteria</taxon>
        <taxon>Bacillati</taxon>
        <taxon>Bacillota</taxon>
        <taxon>Bacilli</taxon>
        <taxon>Bacillales</taxon>
        <taxon>Bacillaceae</taxon>
        <taxon>Oceanobacillus</taxon>
    </lineage>
</organism>
<feature type="transmembrane region" description="Helical" evidence="9">
    <location>
        <begin position="120"/>
        <end position="138"/>
    </location>
</feature>
<feature type="transmembrane region" description="Helical" evidence="9">
    <location>
        <begin position="93"/>
        <end position="114"/>
    </location>
</feature>
<keyword evidence="2 9" id="KW-1003">Cell membrane</keyword>
<dbReference type="EMBL" id="JBHTKK010000005">
    <property type="protein sequence ID" value="MFD1065655.1"/>
    <property type="molecule type" value="Genomic_DNA"/>
</dbReference>
<comment type="catalytic activity">
    <reaction evidence="8 9">
        <text>heme b + (2E,6E)-farnesyl diphosphate + H2O = Fe(II)-heme o + diphosphate</text>
        <dbReference type="Rhea" id="RHEA:28070"/>
        <dbReference type="ChEBI" id="CHEBI:15377"/>
        <dbReference type="ChEBI" id="CHEBI:33019"/>
        <dbReference type="ChEBI" id="CHEBI:60344"/>
        <dbReference type="ChEBI" id="CHEBI:60530"/>
        <dbReference type="ChEBI" id="CHEBI:175763"/>
        <dbReference type="EC" id="2.5.1.141"/>
    </reaction>
</comment>
<comment type="caution">
    <text evidence="10">The sequence shown here is derived from an EMBL/GenBank/DDBJ whole genome shotgun (WGS) entry which is preliminary data.</text>
</comment>
<evidence type="ECO:0000256" key="9">
    <source>
        <dbReference type="HAMAP-Rule" id="MF_00154"/>
    </source>
</evidence>
<reference evidence="11" key="1">
    <citation type="journal article" date="2019" name="Int. J. Syst. Evol. Microbiol.">
        <title>The Global Catalogue of Microorganisms (GCM) 10K type strain sequencing project: providing services to taxonomists for standard genome sequencing and annotation.</title>
        <authorList>
            <consortium name="The Broad Institute Genomics Platform"/>
            <consortium name="The Broad Institute Genome Sequencing Center for Infectious Disease"/>
            <person name="Wu L."/>
            <person name="Ma J."/>
        </authorList>
    </citation>
    <scope>NUCLEOTIDE SEQUENCE [LARGE SCALE GENOMIC DNA]</scope>
    <source>
        <strain evidence="11">CCUG 56608</strain>
    </source>
</reference>
<dbReference type="InterPro" id="IPR044878">
    <property type="entry name" value="UbiA_sf"/>
</dbReference>
<feature type="transmembrane region" description="Helical" evidence="9">
    <location>
        <begin position="171"/>
        <end position="193"/>
    </location>
</feature>
<feature type="transmembrane region" description="Helical" evidence="9">
    <location>
        <begin position="243"/>
        <end position="261"/>
    </location>
</feature>
<feature type="transmembrane region" description="Helical" evidence="9">
    <location>
        <begin position="273"/>
        <end position="292"/>
    </location>
</feature>
<proteinExistence type="inferred from homology"/>
<sequence>MQRKKQSHILDDMKQLMKWNVLIANVLPVMTGFVLAIASTNAAFQDYWLQFLLACIGAALVMAGALIINNWYDTDIDSKMERTKKRPTVTGKFTKRQVFITGLGATVSGFILLLVVNLEVIFYAFIGWFTYVVLYTMWSKRKYTINTLIGSISGAVTPMIGWAVVNSAIHIVPLTVSLLLFIWQVPHTFAIAIKRREEYRAAGVPMLPVVYGFDITRRQMLVYIICLFPLPFLIAQLGTLFVVISTILHVGWIVLALAGFWMKNQRKWAQWNFLYSVNYLVIVFMLLIFVGMV</sequence>
<dbReference type="Gene3D" id="1.10.357.140">
    <property type="entry name" value="UbiA prenyltransferase"/>
    <property type="match status" value="1"/>
</dbReference>